<evidence type="ECO:0000313" key="14">
    <source>
        <dbReference type="EMBL" id="KYQ48695.1"/>
    </source>
</evidence>
<evidence type="ECO:0000256" key="12">
    <source>
        <dbReference type="SAM" id="SignalP"/>
    </source>
</evidence>
<evidence type="ECO:0000256" key="11">
    <source>
        <dbReference type="HAMAP-Rule" id="MF_03147"/>
    </source>
</evidence>
<reference evidence="14 15" key="1">
    <citation type="submission" date="2015-09" db="EMBL/GenBank/DDBJ databases">
        <title>Trachymyrmex zeteki WGS genome.</title>
        <authorList>
            <person name="Nygaard S."/>
            <person name="Hu H."/>
            <person name="Boomsma J."/>
            <person name="Zhang G."/>
        </authorList>
    </citation>
    <scope>NUCLEOTIDE SEQUENCE [LARGE SCALE GENOMIC DNA]</scope>
    <source>
        <strain evidence="14">Tzet28-1</strain>
        <tissue evidence="14">Whole body</tissue>
    </source>
</reference>
<comment type="catalytic activity">
    <reaction evidence="10 11">
        <text>L-glutamyl-tRNA(Gln) + L-glutamine + ATP + H2O = L-glutaminyl-tRNA(Gln) + L-glutamate + ADP + phosphate + H(+)</text>
        <dbReference type="Rhea" id="RHEA:17521"/>
        <dbReference type="Rhea" id="RHEA-COMP:9681"/>
        <dbReference type="Rhea" id="RHEA-COMP:9684"/>
        <dbReference type="ChEBI" id="CHEBI:15377"/>
        <dbReference type="ChEBI" id="CHEBI:15378"/>
        <dbReference type="ChEBI" id="CHEBI:29985"/>
        <dbReference type="ChEBI" id="CHEBI:30616"/>
        <dbReference type="ChEBI" id="CHEBI:43474"/>
        <dbReference type="ChEBI" id="CHEBI:58359"/>
        <dbReference type="ChEBI" id="CHEBI:78520"/>
        <dbReference type="ChEBI" id="CHEBI:78521"/>
        <dbReference type="ChEBI" id="CHEBI:456216"/>
    </reaction>
</comment>
<dbReference type="EC" id="6.3.5.-" evidence="11"/>
<evidence type="ECO:0000256" key="5">
    <source>
        <dbReference type="ARBA" id="ARBA00022840"/>
    </source>
</evidence>
<dbReference type="Gene3D" id="1.10.10.410">
    <property type="match status" value="1"/>
</dbReference>
<evidence type="ECO:0000256" key="4">
    <source>
        <dbReference type="ARBA" id="ARBA00022741"/>
    </source>
</evidence>
<proteinExistence type="inferred from homology"/>
<evidence type="ECO:0000256" key="7">
    <source>
        <dbReference type="ARBA" id="ARBA00023110"/>
    </source>
</evidence>
<dbReference type="GO" id="GO:0006457">
    <property type="term" value="P:protein folding"/>
    <property type="evidence" value="ECO:0007669"/>
    <property type="project" value="InterPro"/>
</dbReference>
<dbReference type="PANTHER" id="PTHR11659">
    <property type="entry name" value="GLUTAMYL-TRNA GLN AMIDOTRANSFERASE SUBUNIT B MITOCHONDRIAL AND PROKARYOTIC PET112-RELATED"/>
    <property type="match status" value="1"/>
</dbReference>
<evidence type="ECO:0000256" key="6">
    <source>
        <dbReference type="ARBA" id="ARBA00022917"/>
    </source>
</evidence>
<comment type="catalytic activity">
    <reaction evidence="9">
        <text>L-aspartyl-tRNA(Asn) + L-glutamine + ATP + H2O = L-asparaginyl-tRNA(Asn) + L-glutamate + ADP + phosphate + 2 H(+)</text>
        <dbReference type="Rhea" id="RHEA:14513"/>
        <dbReference type="Rhea" id="RHEA-COMP:9674"/>
        <dbReference type="Rhea" id="RHEA-COMP:9677"/>
        <dbReference type="ChEBI" id="CHEBI:15377"/>
        <dbReference type="ChEBI" id="CHEBI:15378"/>
        <dbReference type="ChEBI" id="CHEBI:29985"/>
        <dbReference type="ChEBI" id="CHEBI:30616"/>
        <dbReference type="ChEBI" id="CHEBI:43474"/>
        <dbReference type="ChEBI" id="CHEBI:58359"/>
        <dbReference type="ChEBI" id="CHEBI:78515"/>
        <dbReference type="ChEBI" id="CHEBI:78516"/>
        <dbReference type="ChEBI" id="CHEBI:456216"/>
    </reaction>
</comment>
<dbReference type="GO" id="GO:0032543">
    <property type="term" value="P:mitochondrial translation"/>
    <property type="evidence" value="ECO:0007669"/>
    <property type="project" value="UniProtKB-UniRule"/>
</dbReference>
<dbReference type="Gene3D" id="2.40.100.10">
    <property type="entry name" value="Cyclophilin-like"/>
    <property type="match status" value="1"/>
</dbReference>
<name>A0A151WLW8_9HYME</name>
<keyword evidence="15" id="KW-1185">Reference proteome</keyword>
<dbReference type="GO" id="GO:0005524">
    <property type="term" value="F:ATP binding"/>
    <property type="evidence" value="ECO:0007669"/>
    <property type="project" value="UniProtKB-KW"/>
</dbReference>
<feature type="chain" id="PRO_5012768674" description="Glutamyl-tRNA(Gln) amidotransferase subunit B, mitochondrial" evidence="12">
    <location>
        <begin position="16"/>
        <end position="600"/>
    </location>
</feature>
<dbReference type="GO" id="GO:0016740">
    <property type="term" value="F:transferase activity"/>
    <property type="evidence" value="ECO:0007669"/>
    <property type="project" value="UniProtKB-KW"/>
</dbReference>
<dbReference type="GO" id="GO:0050567">
    <property type="term" value="F:glutaminyl-tRNA synthase (glutamine-hydrolyzing) activity"/>
    <property type="evidence" value="ECO:0007669"/>
    <property type="project" value="UniProtKB-UniRule"/>
</dbReference>
<comment type="subunit">
    <text evidence="11">Subunit of the heterotrimeric GatCAB amidotransferase (AdT) complex, composed of A, B and C subunits.</text>
</comment>
<dbReference type="GO" id="GO:0050566">
    <property type="term" value="F:asparaginyl-tRNA synthase (glutamine-hydrolyzing) activity"/>
    <property type="evidence" value="ECO:0007669"/>
    <property type="project" value="RHEA"/>
</dbReference>
<dbReference type="InterPro" id="IPR006075">
    <property type="entry name" value="Asn/Gln-tRNA_Trfase_suB/E_cat"/>
</dbReference>
<dbReference type="InterPro" id="IPR020892">
    <property type="entry name" value="Cyclophilin-type_PPIase_CS"/>
</dbReference>
<dbReference type="SUPFAM" id="SSF55931">
    <property type="entry name" value="Glutamine synthetase/guanido kinase"/>
    <property type="match status" value="1"/>
</dbReference>
<evidence type="ECO:0000256" key="2">
    <source>
        <dbReference type="ARBA" id="ARBA00005306"/>
    </source>
</evidence>
<dbReference type="HAMAP" id="MF_00121">
    <property type="entry name" value="GatB"/>
    <property type="match status" value="1"/>
</dbReference>
<dbReference type="Pfam" id="PF02637">
    <property type="entry name" value="GatB_Yqey"/>
    <property type="match status" value="1"/>
</dbReference>
<keyword evidence="6 11" id="KW-0648">Protein biosynthesis</keyword>
<dbReference type="InterPro" id="IPR018027">
    <property type="entry name" value="Asn/Gln_amidotransferase"/>
</dbReference>
<protein>
    <recommendedName>
        <fullName evidence="11">Glutamyl-tRNA(Gln) amidotransferase subunit B, mitochondrial</fullName>
        <shortName evidence="11">Glu-AdT subunit B</shortName>
        <ecNumber evidence="11">6.3.5.-</ecNumber>
    </recommendedName>
</protein>
<dbReference type="GO" id="GO:0005739">
    <property type="term" value="C:mitochondrion"/>
    <property type="evidence" value="ECO:0007669"/>
    <property type="project" value="UniProtKB-SubCell"/>
</dbReference>
<dbReference type="SMART" id="SM00845">
    <property type="entry name" value="GatB_Yqey"/>
    <property type="match status" value="1"/>
</dbReference>
<keyword evidence="11" id="KW-0496">Mitochondrion</keyword>
<feature type="domain" description="PPIase cyclophilin-type" evidence="13">
    <location>
        <begin position="27"/>
        <end position="156"/>
    </location>
</feature>
<keyword evidence="7" id="KW-0697">Rotamase</keyword>
<dbReference type="InterPro" id="IPR023168">
    <property type="entry name" value="GatB_Yqey_C_2"/>
</dbReference>
<evidence type="ECO:0000256" key="1">
    <source>
        <dbReference type="ARBA" id="ARBA00000971"/>
    </source>
</evidence>
<dbReference type="SUPFAM" id="SSF89095">
    <property type="entry name" value="GatB/YqeY motif"/>
    <property type="match status" value="1"/>
</dbReference>
<dbReference type="PROSITE" id="PS51257">
    <property type="entry name" value="PROKAR_LIPOPROTEIN"/>
    <property type="match status" value="1"/>
</dbReference>
<keyword evidence="4 11" id="KW-0547">Nucleotide-binding</keyword>
<dbReference type="AlphaFoldDB" id="A0A151WLW8"/>
<keyword evidence="3 11" id="KW-0436">Ligase</keyword>
<dbReference type="GO" id="GO:0030956">
    <property type="term" value="C:glutamyl-tRNA(Gln) amidotransferase complex"/>
    <property type="evidence" value="ECO:0007669"/>
    <property type="project" value="UniProtKB-UniRule"/>
</dbReference>
<dbReference type="NCBIfam" id="TIGR00133">
    <property type="entry name" value="gatB"/>
    <property type="match status" value="1"/>
</dbReference>
<organism evidence="14 15">
    <name type="scientific">Mycetomoellerius zeteki</name>
    <dbReference type="NCBI Taxonomy" id="64791"/>
    <lineage>
        <taxon>Eukaryota</taxon>
        <taxon>Metazoa</taxon>
        <taxon>Ecdysozoa</taxon>
        <taxon>Arthropoda</taxon>
        <taxon>Hexapoda</taxon>
        <taxon>Insecta</taxon>
        <taxon>Pterygota</taxon>
        <taxon>Neoptera</taxon>
        <taxon>Endopterygota</taxon>
        <taxon>Hymenoptera</taxon>
        <taxon>Apocrita</taxon>
        <taxon>Aculeata</taxon>
        <taxon>Formicoidea</taxon>
        <taxon>Formicidae</taxon>
        <taxon>Myrmicinae</taxon>
        <taxon>Mycetomoellerius</taxon>
    </lineage>
</organism>
<evidence type="ECO:0000259" key="13">
    <source>
        <dbReference type="PROSITE" id="PS50072"/>
    </source>
</evidence>
<dbReference type="InterPro" id="IPR004413">
    <property type="entry name" value="GatB"/>
</dbReference>
<sequence length="600" mass="67695">MRLLLLVGLITVVSCASNGPKVTDKVWFDIKIGDEDAGRVEIGLFGKTVPKTVKNFVELAKLPEGEGYKGSKFHRVIKDFMIQGGDFTKGDGTGGRSIYGDRFADENFKLKHYGAGWLSMANAGKDTNGSQFFITVKQTPWLDGRHVVFGKIIKGMVLNRKCVESAVLAALALSCRLNETSLFERKHYFYADLPAGFQITQQGQPIAVNGEIKFHVFTPGLHKSPYLKSSKIKQIQLEQDSGKSLHDENVARNLIDLNRAGIPLMEFVFEPDLVDGEEAAALVKELAFTLQLLGVCSGKMEEGALRIDANVSVNNRDSLGVRTEIKNIGSVRAVAAAIQYEINRHISILEVGDKMFNETRAWDAVNKKTVPMREKEDKEDYRFMPETNLPPLRIHLREDLPNKNNLVDAVVLKRQLPELPEQIRQRLKDVFKIPAEIIIALMSDFALLQLFNRIIKNNENREPQLVAKFLVMELLTFLYKNKLTIEFCVSHEDFIAQLIDLLQGNLINLITAKKILKELIVDPNKLPKEIVKEHNWFLISDEKQLEQICLEIIEKNPKLVSGYKSGKKKLFNALMGEMAKVTEQRANLAVVAKIMERLLK</sequence>
<evidence type="ECO:0000256" key="9">
    <source>
        <dbReference type="ARBA" id="ARBA00047380"/>
    </source>
</evidence>
<dbReference type="GO" id="GO:0070681">
    <property type="term" value="P:glutaminyl-tRNAGln biosynthesis via transamidation"/>
    <property type="evidence" value="ECO:0007669"/>
    <property type="project" value="UniProtKB-UniRule"/>
</dbReference>
<dbReference type="GO" id="GO:0003755">
    <property type="term" value="F:peptidyl-prolyl cis-trans isomerase activity"/>
    <property type="evidence" value="ECO:0007669"/>
    <property type="project" value="UniProtKB-KW"/>
</dbReference>
<keyword evidence="14" id="KW-0808">Transferase</keyword>
<keyword evidence="8" id="KW-0413">Isomerase</keyword>
<evidence type="ECO:0000256" key="10">
    <source>
        <dbReference type="ARBA" id="ARBA00047913"/>
    </source>
</evidence>
<evidence type="ECO:0000256" key="3">
    <source>
        <dbReference type="ARBA" id="ARBA00022598"/>
    </source>
</evidence>
<dbReference type="InterPro" id="IPR014746">
    <property type="entry name" value="Gln_synth/guanido_kin_cat_dom"/>
</dbReference>
<dbReference type="InterPro" id="IPR002130">
    <property type="entry name" value="Cyclophilin-type_PPIase_dom"/>
</dbReference>
<feature type="signal peptide" evidence="12">
    <location>
        <begin position="1"/>
        <end position="15"/>
    </location>
</feature>
<dbReference type="PANTHER" id="PTHR11659:SF0">
    <property type="entry name" value="GLUTAMYL-TRNA(GLN) AMIDOTRANSFERASE SUBUNIT B, MITOCHONDRIAL"/>
    <property type="match status" value="1"/>
</dbReference>
<dbReference type="EMBL" id="KQ982959">
    <property type="protein sequence ID" value="KYQ48695.1"/>
    <property type="molecule type" value="Genomic_DNA"/>
</dbReference>
<keyword evidence="5 11" id="KW-0067">ATP-binding</keyword>
<gene>
    <name evidence="14" type="ORF">ALC60_12200</name>
</gene>
<keyword evidence="12" id="KW-0732">Signal</keyword>
<comment type="function">
    <text evidence="11">Allows the formation of correctly charged Gln-tRNA(Gln) through the transamidation of misacylated Glu-tRNA(Gln) in the mitochondria. The reaction takes place in the presence of glutamine and ATP through an activated gamma-phospho-Glu-tRNA(Gln).</text>
</comment>
<dbReference type="NCBIfam" id="NF004012">
    <property type="entry name" value="PRK05477.1-2"/>
    <property type="match status" value="1"/>
</dbReference>
<dbReference type="Proteomes" id="UP000075809">
    <property type="component" value="Unassembled WGS sequence"/>
</dbReference>
<comment type="subcellular location">
    <subcellularLocation>
        <location evidence="11">Mitochondrion</location>
    </subcellularLocation>
</comment>
<dbReference type="InterPro" id="IPR029000">
    <property type="entry name" value="Cyclophilin-like_dom_sf"/>
</dbReference>
<dbReference type="PROSITE" id="PS50072">
    <property type="entry name" value="CSA_PPIASE_2"/>
    <property type="match status" value="1"/>
</dbReference>
<dbReference type="InterPro" id="IPR017959">
    <property type="entry name" value="Asn/Gln-tRNA_amidoTrfase_suB/E"/>
</dbReference>
<comment type="catalytic activity">
    <reaction evidence="1">
        <text>[protein]-peptidylproline (omega=180) = [protein]-peptidylproline (omega=0)</text>
        <dbReference type="Rhea" id="RHEA:16237"/>
        <dbReference type="Rhea" id="RHEA-COMP:10747"/>
        <dbReference type="Rhea" id="RHEA-COMP:10748"/>
        <dbReference type="ChEBI" id="CHEBI:83833"/>
        <dbReference type="ChEBI" id="CHEBI:83834"/>
        <dbReference type="EC" id="5.2.1.8"/>
    </reaction>
</comment>
<evidence type="ECO:0000313" key="15">
    <source>
        <dbReference type="Proteomes" id="UP000075809"/>
    </source>
</evidence>
<dbReference type="PROSITE" id="PS00170">
    <property type="entry name" value="CSA_PPIASE_1"/>
    <property type="match status" value="1"/>
</dbReference>
<dbReference type="InterPro" id="IPR003789">
    <property type="entry name" value="Asn/Gln_tRNA_amidoTrase-B-like"/>
</dbReference>
<accession>A0A151WLW8</accession>
<dbReference type="PRINTS" id="PR00153">
    <property type="entry name" value="CSAPPISMRASE"/>
</dbReference>
<comment type="similarity">
    <text evidence="2 11">Belongs to the GatB/GatE family. GatB subfamily.</text>
</comment>
<dbReference type="STRING" id="64791.A0A151WLW8"/>
<dbReference type="SUPFAM" id="SSF50891">
    <property type="entry name" value="Cyclophilin-like"/>
    <property type="match status" value="1"/>
</dbReference>
<dbReference type="FunFam" id="2.40.100.10:FF:000001">
    <property type="entry name" value="Peptidyl-prolyl cis-trans isomerase"/>
    <property type="match status" value="1"/>
</dbReference>
<evidence type="ECO:0000256" key="8">
    <source>
        <dbReference type="ARBA" id="ARBA00023235"/>
    </source>
</evidence>
<dbReference type="Pfam" id="PF02934">
    <property type="entry name" value="GatB_N"/>
    <property type="match status" value="1"/>
</dbReference>
<dbReference type="FunFam" id="1.10.10.410:FF:000001">
    <property type="entry name" value="Aspartyl/glutamyl-tRNA(Asn/Gln) amidotransferase subunit B"/>
    <property type="match status" value="1"/>
</dbReference>